<evidence type="ECO:0000256" key="5">
    <source>
        <dbReference type="SAM" id="Phobius"/>
    </source>
</evidence>
<gene>
    <name evidence="7" type="ORF">BJ972_002272</name>
    <name evidence="8" type="ORF">ESP50_02405</name>
</gene>
<dbReference type="CDD" id="cd17393">
    <property type="entry name" value="MFS_MosC_like"/>
    <property type="match status" value="1"/>
</dbReference>
<sequence>MTEPIHGSRTPRTRPAPMSAALRRRKWAIFVFMLIVGISFASWVVRTPAVRDAIDASTAQMGLVLFGLSIGSMTGLLSSATIIRALGARWTVLIGGSSLLLGVFLMGTMAGASSAIGVFFGLLFFGIGMGMAEIAINIEGARIEQLSGHSVMPTLHGCFSLGTVIGATIGIALNAIAFPVILHLVLAGAVGVAALLWAIPGIAADTGREDRSIERPKRTWGSRLSVWRDSRLVLLGVILLALALAEGSASDWLPLLMVDGHGVSATFGSVIFTAFAVAMTIGRFSGGPLLARFGPVVVLRASAVVAGIGIALVVFADNAFVAGAAVLLWGLGAALGFPICLSAAADSEDSTASVAAVATAGYIAFLVGPPLLGFVGEHIGLRLAMLVVLAMVAIAVFLAPAARPREKVAA</sequence>
<evidence type="ECO:0000256" key="1">
    <source>
        <dbReference type="ARBA" id="ARBA00004651"/>
    </source>
</evidence>
<dbReference type="Proteomes" id="UP000581087">
    <property type="component" value="Unassembled WGS sequence"/>
</dbReference>
<proteinExistence type="predicted"/>
<feature type="transmembrane region" description="Helical" evidence="5">
    <location>
        <begin position="116"/>
        <end position="136"/>
    </location>
</feature>
<dbReference type="Gene3D" id="1.20.1250.20">
    <property type="entry name" value="MFS general substrate transporter like domains"/>
    <property type="match status" value="2"/>
</dbReference>
<feature type="transmembrane region" description="Helical" evidence="5">
    <location>
        <begin position="297"/>
        <end position="316"/>
    </location>
</feature>
<keyword evidence="9" id="KW-1185">Reference proteome</keyword>
<dbReference type="InterPro" id="IPR011701">
    <property type="entry name" value="MFS"/>
</dbReference>
<evidence type="ECO:0000313" key="9">
    <source>
        <dbReference type="Proteomes" id="UP000292686"/>
    </source>
</evidence>
<feature type="transmembrane region" description="Helical" evidence="5">
    <location>
        <begin position="379"/>
        <end position="399"/>
    </location>
</feature>
<feature type="transmembrane region" description="Helical" evidence="5">
    <location>
        <begin position="157"/>
        <end position="178"/>
    </location>
</feature>
<organism evidence="8 9">
    <name type="scientific">Agromyces atrinae</name>
    <dbReference type="NCBI Taxonomy" id="592376"/>
    <lineage>
        <taxon>Bacteria</taxon>
        <taxon>Bacillati</taxon>
        <taxon>Actinomycetota</taxon>
        <taxon>Actinomycetes</taxon>
        <taxon>Micrococcales</taxon>
        <taxon>Microbacteriaceae</taxon>
        <taxon>Agromyces</taxon>
    </lineage>
</organism>
<feature type="transmembrane region" description="Helical" evidence="5">
    <location>
        <begin position="225"/>
        <end position="245"/>
    </location>
</feature>
<reference evidence="7 10" key="2">
    <citation type="submission" date="2020-07" db="EMBL/GenBank/DDBJ databases">
        <title>Sequencing the genomes of 1000 actinobacteria strains.</title>
        <authorList>
            <person name="Klenk H.-P."/>
        </authorList>
    </citation>
    <scope>NUCLEOTIDE SEQUENCE [LARGE SCALE GENOMIC DNA]</scope>
    <source>
        <strain evidence="7 10">DSM 23870</strain>
    </source>
</reference>
<evidence type="ECO:0000256" key="3">
    <source>
        <dbReference type="ARBA" id="ARBA00022989"/>
    </source>
</evidence>
<dbReference type="InterPro" id="IPR051788">
    <property type="entry name" value="MFS_Transporter"/>
</dbReference>
<name>A0A4Q2M7M8_9MICO</name>
<dbReference type="InterPro" id="IPR020846">
    <property type="entry name" value="MFS_dom"/>
</dbReference>
<feature type="transmembrane region" description="Helical" evidence="5">
    <location>
        <begin position="57"/>
        <end position="78"/>
    </location>
</feature>
<feature type="transmembrane region" description="Helical" evidence="5">
    <location>
        <begin position="27"/>
        <end position="45"/>
    </location>
</feature>
<dbReference type="PANTHER" id="PTHR23514">
    <property type="entry name" value="BYPASS OF STOP CODON PROTEIN 6"/>
    <property type="match status" value="1"/>
</dbReference>
<dbReference type="EMBL" id="JACCBI010000001">
    <property type="protein sequence ID" value="NYD67753.1"/>
    <property type="molecule type" value="Genomic_DNA"/>
</dbReference>
<dbReference type="GO" id="GO:0022857">
    <property type="term" value="F:transmembrane transporter activity"/>
    <property type="evidence" value="ECO:0007669"/>
    <property type="project" value="InterPro"/>
</dbReference>
<dbReference type="PROSITE" id="PS50850">
    <property type="entry name" value="MFS"/>
    <property type="match status" value="1"/>
</dbReference>
<protein>
    <submittedName>
        <fullName evidence="7">Fucose permease</fullName>
    </submittedName>
    <submittedName>
        <fullName evidence="8">MFS transporter</fullName>
    </submittedName>
</protein>
<evidence type="ECO:0000313" key="7">
    <source>
        <dbReference type="EMBL" id="NYD67753.1"/>
    </source>
</evidence>
<dbReference type="PANTHER" id="PTHR23514:SF13">
    <property type="entry name" value="INNER MEMBRANE PROTEIN YBJJ"/>
    <property type="match status" value="1"/>
</dbReference>
<feature type="transmembrane region" description="Helical" evidence="5">
    <location>
        <begin position="352"/>
        <end position="373"/>
    </location>
</feature>
<keyword evidence="2 5" id="KW-0812">Transmembrane</keyword>
<dbReference type="EMBL" id="SDPM01000001">
    <property type="protein sequence ID" value="RXZ88059.1"/>
    <property type="molecule type" value="Genomic_DNA"/>
</dbReference>
<keyword evidence="4 5" id="KW-0472">Membrane</keyword>
<dbReference type="Pfam" id="PF07690">
    <property type="entry name" value="MFS_1"/>
    <property type="match status" value="1"/>
</dbReference>
<dbReference type="Proteomes" id="UP000292686">
    <property type="component" value="Unassembled WGS sequence"/>
</dbReference>
<comment type="subcellular location">
    <subcellularLocation>
        <location evidence="1">Cell membrane</location>
        <topology evidence="1">Multi-pass membrane protein</topology>
    </subcellularLocation>
</comment>
<dbReference type="SUPFAM" id="SSF103473">
    <property type="entry name" value="MFS general substrate transporter"/>
    <property type="match status" value="1"/>
</dbReference>
<feature type="domain" description="Major facilitator superfamily (MFS) profile" evidence="6">
    <location>
        <begin position="25"/>
        <end position="407"/>
    </location>
</feature>
<evidence type="ECO:0000313" key="10">
    <source>
        <dbReference type="Proteomes" id="UP000581087"/>
    </source>
</evidence>
<keyword evidence="3 5" id="KW-1133">Transmembrane helix</keyword>
<feature type="transmembrane region" description="Helical" evidence="5">
    <location>
        <begin position="184"/>
        <end position="204"/>
    </location>
</feature>
<feature type="transmembrane region" description="Helical" evidence="5">
    <location>
        <begin position="265"/>
        <end position="285"/>
    </location>
</feature>
<dbReference type="InterPro" id="IPR036259">
    <property type="entry name" value="MFS_trans_sf"/>
</dbReference>
<comment type="caution">
    <text evidence="8">The sequence shown here is derived from an EMBL/GenBank/DDBJ whole genome shotgun (WGS) entry which is preliminary data.</text>
</comment>
<evidence type="ECO:0000256" key="2">
    <source>
        <dbReference type="ARBA" id="ARBA00022692"/>
    </source>
</evidence>
<accession>A0A4Q2M7M8</accession>
<evidence type="ECO:0000313" key="8">
    <source>
        <dbReference type="EMBL" id="RXZ88059.1"/>
    </source>
</evidence>
<evidence type="ECO:0000256" key="4">
    <source>
        <dbReference type="ARBA" id="ARBA00023136"/>
    </source>
</evidence>
<reference evidence="8 9" key="1">
    <citation type="submission" date="2019-01" db="EMBL/GenBank/DDBJ databases">
        <title>Agromyces.</title>
        <authorList>
            <person name="Li J."/>
        </authorList>
    </citation>
    <scope>NUCLEOTIDE SEQUENCE [LARGE SCALE GENOMIC DNA]</scope>
    <source>
        <strain evidence="8 9">DSM 23870</strain>
    </source>
</reference>
<dbReference type="AlphaFoldDB" id="A0A4Q2M7M8"/>
<feature type="transmembrane region" description="Helical" evidence="5">
    <location>
        <begin position="322"/>
        <end position="345"/>
    </location>
</feature>
<feature type="transmembrane region" description="Helical" evidence="5">
    <location>
        <begin position="90"/>
        <end position="110"/>
    </location>
</feature>
<dbReference type="GO" id="GO:0005886">
    <property type="term" value="C:plasma membrane"/>
    <property type="evidence" value="ECO:0007669"/>
    <property type="project" value="UniProtKB-SubCell"/>
</dbReference>
<evidence type="ECO:0000259" key="6">
    <source>
        <dbReference type="PROSITE" id="PS50850"/>
    </source>
</evidence>
<dbReference type="RefSeq" id="WP_129172322.1">
    <property type="nucleotide sequence ID" value="NZ_JACCBI010000001.1"/>
</dbReference>
<dbReference type="OrthoDB" id="9809599at2"/>